<sequence>MREVPRFSPISAYLNTRLSHEFRLGEGVNLWVYGVGYLNLPDHSLARYLTEEELLYCKNRLNRLAGRFAAKVALMRAVGTGLNWTDINIHPSETGQPVVQIGEESKDIIRNKGFSQYRLSISHDEGIAIGFAAAIPENFQGSLQIGVDVTSNDRFRELMEKSRNRLYAIVFSEREVDDSQEDPQELAIRWASKEAVVKVLETGFKQGVGRKDVEIRPESGNSFSVNLVGKALERAKALSLTDWSILVVPNDSLAIAFVAAHS</sequence>
<dbReference type="GO" id="GO:0006633">
    <property type="term" value="P:fatty acid biosynthetic process"/>
    <property type="evidence" value="ECO:0007669"/>
    <property type="project" value="InterPro"/>
</dbReference>
<dbReference type="InterPro" id="IPR050559">
    <property type="entry name" value="P-Pant_transferase_sf"/>
</dbReference>
<name>A0A1F5HAW4_9BACT</name>
<dbReference type="SUPFAM" id="SSF56214">
    <property type="entry name" value="4'-phosphopantetheinyl transferase"/>
    <property type="match status" value="2"/>
</dbReference>
<dbReference type="STRING" id="1797737.A2196_00475"/>
<keyword evidence="5" id="KW-0460">Magnesium</keyword>
<dbReference type="Gene3D" id="3.90.470.20">
    <property type="entry name" value="4'-phosphopantetheinyl transferase domain"/>
    <property type="match status" value="2"/>
</dbReference>
<evidence type="ECO:0000256" key="5">
    <source>
        <dbReference type="ARBA" id="ARBA00022842"/>
    </source>
</evidence>
<organism evidence="7 8">
    <name type="scientific">Candidatus Curtissbacteria bacterium RIFOXYA1_FULL_41_14</name>
    <dbReference type="NCBI Taxonomy" id="1797737"/>
    <lineage>
        <taxon>Bacteria</taxon>
        <taxon>Candidatus Curtissiibacteriota</taxon>
    </lineage>
</organism>
<dbReference type="PANTHER" id="PTHR12215">
    <property type="entry name" value="PHOSPHOPANTETHEINE TRANSFERASE"/>
    <property type="match status" value="1"/>
</dbReference>
<evidence type="ECO:0000313" key="7">
    <source>
        <dbReference type="EMBL" id="OGE01172.1"/>
    </source>
</evidence>
<dbReference type="InterPro" id="IPR008278">
    <property type="entry name" value="4-PPantetheinyl_Trfase_dom"/>
</dbReference>
<evidence type="ECO:0000256" key="3">
    <source>
        <dbReference type="ARBA" id="ARBA00022679"/>
    </source>
</evidence>
<comment type="caution">
    <text evidence="7">The sequence shown here is derived from an EMBL/GenBank/DDBJ whole genome shotgun (WGS) entry which is preliminary data.</text>
</comment>
<evidence type="ECO:0000256" key="2">
    <source>
        <dbReference type="ARBA" id="ARBA00010990"/>
    </source>
</evidence>
<proteinExistence type="inferred from homology"/>
<dbReference type="EMBL" id="MFCA01000029">
    <property type="protein sequence ID" value="OGE01172.1"/>
    <property type="molecule type" value="Genomic_DNA"/>
</dbReference>
<evidence type="ECO:0000313" key="8">
    <source>
        <dbReference type="Proteomes" id="UP000176751"/>
    </source>
</evidence>
<dbReference type="NCBIfam" id="TIGR00556">
    <property type="entry name" value="pantethn_trn"/>
    <property type="match status" value="1"/>
</dbReference>
<accession>A0A1F5HAW4</accession>
<dbReference type="AlphaFoldDB" id="A0A1F5HAW4"/>
<evidence type="ECO:0000256" key="4">
    <source>
        <dbReference type="ARBA" id="ARBA00022723"/>
    </source>
</evidence>
<dbReference type="PANTHER" id="PTHR12215:SF15">
    <property type="entry name" value="4'-PHOSPHOPANTETHEINYL TRANSFERASE SUPERFAMILY-RELATED"/>
    <property type="match status" value="1"/>
</dbReference>
<dbReference type="Proteomes" id="UP000176751">
    <property type="component" value="Unassembled WGS sequence"/>
</dbReference>
<keyword evidence="3" id="KW-0808">Transferase</keyword>
<dbReference type="GO" id="GO:0019878">
    <property type="term" value="P:lysine biosynthetic process via aminoadipic acid"/>
    <property type="evidence" value="ECO:0007669"/>
    <property type="project" value="TreeGrafter"/>
</dbReference>
<dbReference type="InterPro" id="IPR037143">
    <property type="entry name" value="4-PPantetheinyl_Trfase_dom_sf"/>
</dbReference>
<dbReference type="GO" id="GO:0000287">
    <property type="term" value="F:magnesium ion binding"/>
    <property type="evidence" value="ECO:0007669"/>
    <property type="project" value="InterPro"/>
</dbReference>
<dbReference type="GO" id="GO:0008897">
    <property type="term" value="F:holo-[acyl-carrier-protein] synthase activity"/>
    <property type="evidence" value="ECO:0007669"/>
    <property type="project" value="InterPro"/>
</dbReference>
<evidence type="ECO:0000256" key="1">
    <source>
        <dbReference type="ARBA" id="ARBA00001946"/>
    </source>
</evidence>
<evidence type="ECO:0000259" key="6">
    <source>
        <dbReference type="Pfam" id="PF01648"/>
    </source>
</evidence>
<dbReference type="GO" id="GO:0005829">
    <property type="term" value="C:cytosol"/>
    <property type="evidence" value="ECO:0007669"/>
    <property type="project" value="TreeGrafter"/>
</dbReference>
<comment type="similarity">
    <text evidence="2">Belongs to the P-Pant transferase superfamily. Gsp/Sfp/HetI/AcpT family.</text>
</comment>
<protein>
    <recommendedName>
        <fullName evidence="6">4'-phosphopantetheinyl transferase domain-containing protein</fullName>
    </recommendedName>
</protein>
<gene>
    <name evidence="7" type="ORF">A2196_00475</name>
</gene>
<keyword evidence="4" id="KW-0479">Metal-binding</keyword>
<reference evidence="7 8" key="1">
    <citation type="journal article" date="2016" name="Nat. Commun.">
        <title>Thousands of microbial genomes shed light on interconnected biogeochemical processes in an aquifer system.</title>
        <authorList>
            <person name="Anantharaman K."/>
            <person name="Brown C.T."/>
            <person name="Hug L.A."/>
            <person name="Sharon I."/>
            <person name="Castelle C.J."/>
            <person name="Probst A.J."/>
            <person name="Thomas B.C."/>
            <person name="Singh A."/>
            <person name="Wilkins M.J."/>
            <person name="Karaoz U."/>
            <person name="Brodie E.L."/>
            <person name="Williams K.H."/>
            <person name="Hubbard S.S."/>
            <person name="Banfield J.F."/>
        </authorList>
    </citation>
    <scope>NUCLEOTIDE SEQUENCE [LARGE SCALE GENOMIC DNA]</scope>
</reference>
<comment type="cofactor">
    <cofactor evidence="1">
        <name>Mg(2+)</name>
        <dbReference type="ChEBI" id="CHEBI:18420"/>
    </cofactor>
</comment>
<dbReference type="InterPro" id="IPR004568">
    <property type="entry name" value="Ppantetheine-prot_Trfase_dom"/>
</dbReference>
<feature type="domain" description="4'-phosphopantetheinyl transferase" evidence="6">
    <location>
        <begin position="144"/>
        <end position="240"/>
    </location>
</feature>
<dbReference type="Pfam" id="PF01648">
    <property type="entry name" value="ACPS"/>
    <property type="match status" value="1"/>
</dbReference>